<dbReference type="EMBL" id="LOPV01000525">
    <property type="protein sequence ID" value="KTG15861.1"/>
    <property type="molecule type" value="Genomic_DNA"/>
</dbReference>
<sequence>MDAQVLDPQRERALSFVPTTRRHETPFSLVFQKRLSRLQTCLQSIHSLTIKMSISLDQILVEISQMKQPMRFVRTVRSDQMSKSSSAMG</sequence>
<proteinExistence type="predicted"/>
<evidence type="ECO:0000313" key="2">
    <source>
        <dbReference type="Proteomes" id="UP000053157"/>
    </source>
</evidence>
<dbReference type="AlphaFoldDB" id="A0A0W1RQT9"/>
<protein>
    <submittedName>
        <fullName evidence="1">Uncharacterized protein</fullName>
    </submittedName>
</protein>
<evidence type="ECO:0000313" key="1">
    <source>
        <dbReference type="EMBL" id="KTG15861.1"/>
    </source>
</evidence>
<keyword evidence="2" id="KW-1185">Reference proteome</keyword>
<organism evidence="1 2">
    <name type="scientific">Haloferax profundi</name>
    <dbReference type="NCBI Taxonomy" id="1544718"/>
    <lineage>
        <taxon>Archaea</taxon>
        <taxon>Methanobacteriati</taxon>
        <taxon>Methanobacteriota</taxon>
        <taxon>Stenosarchaea group</taxon>
        <taxon>Halobacteria</taxon>
        <taxon>Halobacteriales</taxon>
        <taxon>Haloferacaceae</taxon>
        <taxon>Haloferax</taxon>
    </lineage>
</organism>
<dbReference type="Proteomes" id="UP000053157">
    <property type="component" value="Unassembled WGS sequence"/>
</dbReference>
<name>A0A0W1RQT9_9EURY</name>
<gene>
    <name evidence="1" type="ORF">AUR66_18715</name>
</gene>
<reference evidence="1 2" key="1">
    <citation type="submission" date="2015-12" db="EMBL/GenBank/DDBJ databases">
        <title>Haloferax profundi sp. nov. isolated from the Discovery deep brine-seawater interface in the Red Sea.</title>
        <authorList>
            <person name="Zhang G."/>
            <person name="Stingl U."/>
            <person name="Rashid M."/>
        </authorList>
    </citation>
    <scope>NUCLEOTIDE SEQUENCE [LARGE SCALE GENOMIC DNA]</scope>
    <source>
        <strain evidence="1 2">SB29</strain>
    </source>
</reference>
<comment type="caution">
    <text evidence="1">The sequence shown here is derived from an EMBL/GenBank/DDBJ whole genome shotgun (WGS) entry which is preliminary data.</text>
</comment>
<accession>A0A0W1RQT9</accession>